<dbReference type="PROSITE" id="PS51352">
    <property type="entry name" value="THIOREDOXIN_2"/>
    <property type="match status" value="1"/>
</dbReference>
<dbReference type="PANTHER" id="PTHR42852:SF6">
    <property type="entry name" value="THIOL:DISULFIDE INTERCHANGE PROTEIN DSBE"/>
    <property type="match status" value="1"/>
</dbReference>
<evidence type="ECO:0000256" key="4">
    <source>
        <dbReference type="ARBA" id="ARBA00023157"/>
    </source>
</evidence>
<organism evidence="7">
    <name type="scientific">marine metagenome</name>
    <dbReference type="NCBI Taxonomy" id="408172"/>
    <lineage>
        <taxon>unclassified sequences</taxon>
        <taxon>metagenomes</taxon>
        <taxon>ecological metagenomes</taxon>
    </lineage>
</organism>
<protein>
    <recommendedName>
        <fullName evidence="6">Thioredoxin domain-containing protein</fullName>
    </recommendedName>
</protein>
<dbReference type="InterPro" id="IPR013766">
    <property type="entry name" value="Thioredoxin_domain"/>
</dbReference>
<evidence type="ECO:0000256" key="3">
    <source>
        <dbReference type="ARBA" id="ARBA00022748"/>
    </source>
</evidence>
<feature type="non-terminal residue" evidence="7">
    <location>
        <position position="166"/>
    </location>
</feature>
<comment type="subcellular location">
    <subcellularLocation>
        <location evidence="1">Cell envelope</location>
    </subcellularLocation>
</comment>
<evidence type="ECO:0000256" key="5">
    <source>
        <dbReference type="ARBA" id="ARBA00023284"/>
    </source>
</evidence>
<evidence type="ECO:0000313" key="7">
    <source>
        <dbReference type="EMBL" id="SVB81996.1"/>
    </source>
</evidence>
<dbReference type="CDD" id="cd03010">
    <property type="entry name" value="TlpA_like_DsbE"/>
    <property type="match status" value="1"/>
</dbReference>
<dbReference type="PANTHER" id="PTHR42852">
    <property type="entry name" value="THIOL:DISULFIDE INTERCHANGE PROTEIN DSBE"/>
    <property type="match status" value="1"/>
</dbReference>
<dbReference type="GO" id="GO:0030288">
    <property type="term" value="C:outer membrane-bounded periplasmic space"/>
    <property type="evidence" value="ECO:0007669"/>
    <property type="project" value="InterPro"/>
</dbReference>
<dbReference type="SUPFAM" id="SSF52833">
    <property type="entry name" value="Thioredoxin-like"/>
    <property type="match status" value="1"/>
</dbReference>
<accession>A0A382H3V6</accession>
<dbReference type="GO" id="GO:0017004">
    <property type="term" value="P:cytochrome complex assembly"/>
    <property type="evidence" value="ECO:0007669"/>
    <property type="project" value="UniProtKB-KW"/>
</dbReference>
<evidence type="ECO:0000256" key="2">
    <source>
        <dbReference type="ARBA" id="ARBA00007758"/>
    </source>
</evidence>
<dbReference type="AlphaFoldDB" id="A0A382H3V6"/>
<dbReference type="Gene3D" id="3.40.30.10">
    <property type="entry name" value="Glutaredoxin"/>
    <property type="match status" value="1"/>
</dbReference>
<dbReference type="InterPro" id="IPR004799">
    <property type="entry name" value="Periplasmic_diS_OxRdtase_DsbE"/>
</dbReference>
<evidence type="ECO:0000259" key="6">
    <source>
        <dbReference type="PROSITE" id="PS51352"/>
    </source>
</evidence>
<dbReference type="InterPro" id="IPR036249">
    <property type="entry name" value="Thioredoxin-like_sf"/>
</dbReference>
<dbReference type="InterPro" id="IPR050553">
    <property type="entry name" value="Thioredoxin_ResA/DsbE_sf"/>
</dbReference>
<keyword evidence="5" id="KW-0676">Redox-active center</keyword>
<dbReference type="GO" id="GO:0015036">
    <property type="term" value="F:disulfide oxidoreductase activity"/>
    <property type="evidence" value="ECO:0007669"/>
    <property type="project" value="InterPro"/>
</dbReference>
<proteinExistence type="inferred from homology"/>
<keyword evidence="4" id="KW-1015">Disulfide bond</keyword>
<keyword evidence="3" id="KW-0201">Cytochrome c-type biogenesis</keyword>
<feature type="non-terminal residue" evidence="7">
    <location>
        <position position="1"/>
    </location>
</feature>
<gene>
    <name evidence="7" type="ORF">METZ01_LOCUS234850</name>
</gene>
<comment type="similarity">
    <text evidence="2">Belongs to the thioredoxin family. DsbE subfamily.</text>
</comment>
<reference evidence="7" key="1">
    <citation type="submission" date="2018-05" db="EMBL/GenBank/DDBJ databases">
        <authorList>
            <person name="Lanie J.A."/>
            <person name="Ng W.-L."/>
            <person name="Kazmierczak K.M."/>
            <person name="Andrzejewski T.M."/>
            <person name="Davidsen T.M."/>
            <person name="Wayne K.J."/>
            <person name="Tettelin H."/>
            <person name="Glass J.I."/>
            <person name="Rusch D."/>
            <person name="Podicherti R."/>
            <person name="Tsui H.-C.T."/>
            <person name="Winkler M.E."/>
        </authorList>
    </citation>
    <scope>NUCLEOTIDE SEQUENCE</scope>
</reference>
<dbReference type="Pfam" id="PF08534">
    <property type="entry name" value="Redoxin"/>
    <property type="match status" value="1"/>
</dbReference>
<dbReference type="PROSITE" id="PS00194">
    <property type="entry name" value="THIOREDOXIN_1"/>
    <property type="match status" value="1"/>
</dbReference>
<dbReference type="NCBIfam" id="TIGR00385">
    <property type="entry name" value="dsbE"/>
    <property type="match status" value="1"/>
</dbReference>
<name>A0A382H3V6_9ZZZZ</name>
<dbReference type="InterPro" id="IPR013740">
    <property type="entry name" value="Redoxin"/>
</dbReference>
<sequence>VPLLGFMLLVTVLALGFKLRDPHLLPSQMLNRSLPAFSLPRLGDPSKTWSEKDLYGKVSLLNVWATWCPSCVQEHPQLMRISREEDISVFGINYNDDTAKALAWLQRYGNPFQLNIADHDGQLAIDLGVYGAPETFLVDAKGIIRYRHVGIVDEHVWADIFTPMIA</sequence>
<dbReference type="InterPro" id="IPR017937">
    <property type="entry name" value="Thioredoxin_CS"/>
</dbReference>
<evidence type="ECO:0000256" key="1">
    <source>
        <dbReference type="ARBA" id="ARBA00004196"/>
    </source>
</evidence>
<feature type="domain" description="Thioredoxin" evidence="6">
    <location>
        <begin position="28"/>
        <end position="166"/>
    </location>
</feature>
<dbReference type="EMBL" id="UINC01059038">
    <property type="protein sequence ID" value="SVB81996.1"/>
    <property type="molecule type" value="Genomic_DNA"/>
</dbReference>